<proteinExistence type="predicted"/>
<keyword evidence="4" id="KW-1185">Reference proteome</keyword>
<feature type="region of interest" description="Disordered" evidence="1">
    <location>
        <begin position="105"/>
        <end position="142"/>
    </location>
</feature>
<organism evidence="3 4">
    <name type="scientific">Xylanimonas protaetiae</name>
    <dbReference type="NCBI Taxonomy" id="2509457"/>
    <lineage>
        <taxon>Bacteria</taxon>
        <taxon>Bacillati</taxon>
        <taxon>Actinomycetota</taxon>
        <taxon>Actinomycetes</taxon>
        <taxon>Micrococcales</taxon>
        <taxon>Promicromonosporaceae</taxon>
        <taxon>Xylanimonas</taxon>
    </lineage>
</organism>
<dbReference type="EMBL" id="CP035493">
    <property type="protein sequence ID" value="QAY71353.1"/>
    <property type="molecule type" value="Genomic_DNA"/>
</dbReference>
<evidence type="ECO:0000313" key="3">
    <source>
        <dbReference type="EMBL" id="QAY71353.1"/>
    </source>
</evidence>
<dbReference type="Proteomes" id="UP000292118">
    <property type="component" value="Chromosome"/>
</dbReference>
<evidence type="ECO:0000313" key="4">
    <source>
        <dbReference type="Proteomes" id="UP000292118"/>
    </source>
</evidence>
<dbReference type="Pfam" id="PF26345">
    <property type="entry name" value="ScoMcrA_N"/>
    <property type="match status" value="1"/>
</dbReference>
<accession>A0A4P6F8X8</accession>
<dbReference type="AlphaFoldDB" id="A0A4P6F8X8"/>
<feature type="domain" description="ScoMcrA-like N-terminal head" evidence="2">
    <location>
        <begin position="20"/>
        <end position="105"/>
    </location>
</feature>
<dbReference type="InterPro" id="IPR058807">
    <property type="entry name" value="ScoMcrA_N"/>
</dbReference>
<name>A0A4P6F8X8_9MICO</name>
<protein>
    <recommendedName>
        <fullName evidence="2">ScoMcrA-like N-terminal head domain-containing protein</fullName>
    </recommendedName>
</protein>
<evidence type="ECO:0000259" key="2">
    <source>
        <dbReference type="Pfam" id="PF26345"/>
    </source>
</evidence>
<dbReference type="OrthoDB" id="9802640at2"/>
<reference evidence="3 4" key="1">
    <citation type="submission" date="2019-01" db="EMBL/GenBank/DDBJ databases">
        <title>Genome sequencing of strain FW10M-9.</title>
        <authorList>
            <person name="Heo J."/>
            <person name="Kim S.-J."/>
            <person name="Kim J.-S."/>
            <person name="Hong S.-B."/>
            <person name="Kwon S.-W."/>
        </authorList>
    </citation>
    <scope>NUCLEOTIDE SEQUENCE [LARGE SCALE GENOMIC DNA]</scope>
    <source>
        <strain evidence="3 4">FW10M-9</strain>
    </source>
</reference>
<gene>
    <name evidence="3" type="ORF">ET471_16035</name>
</gene>
<sequence length="165" mass="16988">MTTVGSHPGGGYPRGVATLSAVTRPHLLTAIAEYDDRGKDAFIGVYGLQPSTTESLVHEGRSYDAAAVVGVAHRYATGRVAMSDELGKQADGVEALLRKHGFEVKDGASRPGAGAKAPARRAAARPAAARAPRPAPRAAAEERPPAICPTCFTQLPGTGVCDNCA</sequence>
<feature type="compositionally biased region" description="Low complexity" evidence="1">
    <location>
        <begin position="124"/>
        <end position="138"/>
    </location>
</feature>
<dbReference type="KEGG" id="xya:ET471_16035"/>
<evidence type="ECO:0000256" key="1">
    <source>
        <dbReference type="SAM" id="MobiDB-lite"/>
    </source>
</evidence>